<organism evidence="2 3">
    <name type="scientific">Jiella sonneratiae</name>
    <dbReference type="NCBI Taxonomy" id="2816856"/>
    <lineage>
        <taxon>Bacteria</taxon>
        <taxon>Pseudomonadati</taxon>
        <taxon>Pseudomonadota</taxon>
        <taxon>Alphaproteobacteria</taxon>
        <taxon>Hyphomicrobiales</taxon>
        <taxon>Aurantimonadaceae</taxon>
        <taxon>Jiella</taxon>
    </lineage>
</organism>
<dbReference type="Proteomes" id="UP000664288">
    <property type="component" value="Unassembled WGS sequence"/>
</dbReference>
<dbReference type="PANTHER" id="PTHR36180:SF2">
    <property type="entry name" value="BRO FAMILY PROTEIN"/>
    <property type="match status" value="1"/>
</dbReference>
<name>A0ABS3J4S3_9HYPH</name>
<evidence type="ECO:0000313" key="2">
    <source>
        <dbReference type="EMBL" id="MBO0904664.1"/>
    </source>
</evidence>
<proteinExistence type="predicted"/>
<evidence type="ECO:0000259" key="1">
    <source>
        <dbReference type="PROSITE" id="PS51750"/>
    </source>
</evidence>
<sequence length="112" mass="12256">MTKNAPINATALSNFEFDGHTIRVVEISGEPWFVAADNCRALGVYVRSNGSTNVNAATTKLDSEESMNMSYREAKRIGLQSTASRSHGIKLISESGLYKLIMRSDKALAKPF</sequence>
<accession>A0ABS3J4S3</accession>
<protein>
    <recommendedName>
        <fullName evidence="1">Bro-N domain-containing protein</fullName>
    </recommendedName>
</protein>
<gene>
    <name evidence="2" type="ORF">J1C47_13525</name>
</gene>
<reference evidence="2 3" key="1">
    <citation type="submission" date="2021-03" db="EMBL/GenBank/DDBJ databases">
        <title>Whole genome sequence of Jiella sp. MQZ13P-4.</title>
        <authorList>
            <person name="Tuo L."/>
        </authorList>
    </citation>
    <scope>NUCLEOTIDE SEQUENCE [LARGE SCALE GENOMIC DNA]</scope>
    <source>
        <strain evidence="2 3">MQZ13P-4</strain>
    </source>
</reference>
<comment type="caution">
    <text evidence="2">The sequence shown here is derived from an EMBL/GenBank/DDBJ whole genome shotgun (WGS) entry which is preliminary data.</text>
</comment>
<dbReference type="PANTHER" id="PTHR36180">
    <property type="entry name" value="DNA-BINDING PROTEIN-RELATED-RELATED"/>
    <property type="match status" value="1"/>
</dbReference>
<keyword evidence="3" id="KW-1185">Reference proteome</keyword>
<feature type="domain" description="Bro-N" evidence="1">
    <location>
        <begin position="9"/>
        <end position="112"/>
    </location>
</feature>
<dbReference type="SMART" id="SM01040">
    <property type="entry name" value="Bro-N"/>
    <property type="match status" value="1"/>
</dbReference>
<dbReference type="RefSeq" id="WP_207351301.1">
    <property type="nucleotide sequence ID" value="NZ_JAFMPY010000013.1"/>
</dbReference>
<dbReference type="EMBL" id="JAFMPY010000013">
    <property type="protein sequence ID" value="MBO0904664.1"/>
    <property type="molecule type" value="Genomic_DNA"/>
</dbReference>
<dbReference type="PROSITE" id="PS51750">
    <property type="entry name" value="BRO_N"/>
    <property type="match status" value="1"/>
</dbReference>
<evidence type="ECO:0000313" key="3">
    <source>
        <dbReference type="Proteomes" id="UP000664288"/>
    </source>
</evidence>
<dbReference type="Pfam" id="PF02498">
    <property type="entry name" value="Bro-N"/>
    <property type="match status" value="1"/>
</dbReference>
<dbReference type="InterPro" id="IPR003497">
    <property type="entry name" value="BRO_N_domain"/>
</dbReference>